<sequence length="963" mass="106506">MTSRTLYDPITPQPFSNEEVQHPKPCVVVHLQEQDHERHAHLCEMERKRAWDTANIMLDAVLSRSTAKIEAVAAAVPPFTESIVQLQPLLLFFEKTSPRNHTATYGGSCALSSSPKPNVNFINCGYLIDKTCTSVHTLVQLGCAEELLVKLEQRLKEHAVHIVQVLAGACEAGASTTTTSMRLAHAWGHYRLVIAELQDVWVYLDRLYVFNNSTVKSIEGLGVNILRNELLSHAWLLPDAQTGYISSLRSDLETSTTQQMSNGVIEPNTYLRTELRLLTDLFTAMQVYFLRLEPEILKEFSNFYKELGERLWQNGTTAEVFFPLVEGFLQEDRRRVDICLDSNSLLKIEETAQTSLLDAHGVAILERDFPRLAENESYGCFSLAWKLLACGTHVQLGRQCSLVFRDYVLRESSNIIAALPAKGTDGDPFAVVKGIIALMNRGKSIVSNGFARDKILFSSQLLAALEEGLREKQMEFAEQLARYLDWVVRECEDSDAFLSSDVANKESTANSSASTGSAGTAKLLRDIGSIYGLFPSKDVFEAFYWRDLARRLLFPPRGTPHVEVEEYFDRIIREAGGCESSKFEGMINDLRSSSELNQQFQSWVADAGSTKLVSGVSHVWTGNEESGNGEGSLQTLSEPGNDCGREGGEASKVRVRDEEGDEEISLVAANLLKTVDVKVNILTDGFWPKQTPLDVNLPLPLRALCSCVHGFYRSCFADRHLLWQHQLSTAVVKSFVGGVKRQLTGTVLQVAMLLTLQDVGDPQKACETTLGVLCTLLGVDISLPDVSSAVLGLCHPKFHLLLRNPAERAGGGGGDSLAPHAKAPVPCHMDDVLRLNEKFFVSTPTCRIPFPGARRRPGGTSNLTNAPVVSAVPLASTENQASVDDDIALTAEVLAKERAHVIEAVIVRFMKEHRRVSHDELVEGVPPHLRFPVTVSAVKEAVERLIERGFLERSKPSEYTYIS</sequence>
<dbReference type="AlphaFoldDB" id="G0TSE8"/>
<evidence type="ECO:0000313" key="6">
    <source>
        <dbReference type="EMBL" id="CCC46875.1"/>
    </source>
</evidence>
<dbReference type="Pfam" id="PF10557">
    <property type="entry name" value="Cullin_Nedd8"/>
    <property type="match status" value="1"/>
</dbReference>
<dbReference type="Gene3D" id="3.30.230.130">
    <property type="entry name" value="Cullin, Chain C, Domain 2"/>
    <property type="match status" value="1"/>
</dbReference>
<dbReference type="EMBL" id="HE573019">
    <property type="protein sequence ID" value="CCC46875.1"/>
    <property type="molecule type" value="Genomic_DNA"/>
</dbReference>
<evidence type="ECO:0000256" key="4">
    <source>
        <dbReference type="SAM" id="MobiDB-lite"/>
    </source>
</evidence>
<dbReference type="InterPro" id="IPR001373">
    <property type="entry name" value="Cullin_N"/>
</dbReference>
<proteinExistence type="inferred from homology"/>
<dbReference type="InterPro" id="IPR016159">
    <property type="entry name" value="Cullin_repeat-like_dom_sf"/>
</dbReference>
<evidence type="ECO:0000256" key="3">
    <source>
        <dbReference type="RuleBase" id="RU003829"/>
    </source>
</evidence>
<reference evidence="6" key="1">
    <citation type="journal article" date="2012" name="Proc. Natl. Acad. Sci. U.S.A.">
        <title>Antigenic diversity is generated by distinct evolutionary mechanisms in African trypanosome species.</title>
        <authorList>
            <person name="Jackson A.P."/>
            <person name="Berry A."/>
            <person name="Aslett M."/>
            <person name="Allison H.C."/>
            <person name="Burton P."/>
            <person name="Vavrova-Anderson J."/>
            <person name="Brown R."/>
            <person name="Browne H."/>
            <person name="Corton N."/>
            <person name="Hauser H."/>
            <person name="Gamble J."/>
            <person name="Gilderthorp R."/>
            <person name="Marcello L."/>
            <person name="McQuillan J."/>
            <person name="Otto T.D."/>
            <person name="Quail M.A."/>
            <person name="Sanders M.J."/>
            <person name="van Tonder A."/>
            <person name="Ginger M.L."/>
            <person name="Field M.C."/>
            <person name="Barry J.D."/>
            <person name="Hertz-Fowler C."/>
            <person name="Berriman M."/>
        </authorList>
    </citation>
    <scope>NUCLEOTIDE SEQUENCE</scope>
    <source>
        <strain evidence="6">Y486</strain>
    </source>
</reference>
<dbReference type="SMART" id="SM00884">
    <property type="entry name" value="Cullin_Nedd8"/>
    <property type="match status" value="1"/>
</dbReference>
<dbReference type="InterPro" id="IPR059120">
    <property type="entry name" value="Cullin-like_AB"/>
</dbReference>
<dbReference type="Pfam" id="PF26557">
    <property type="entry name" value="Cullin_AB"/>
    <property type="match status" value="1"/>
</dbReference>
<dbReference type="InterPro" id="IPR036317">
    <property type="entry name" value="Cullin_homology_sf"/>
</dbReference>
<dbReference type="GO" id="GO:0031625">
    <property type="term" value="F:ubiquitin protein ligase binding"/>
    <property type="evidence" value="ECO:0007669"/>
    <property type="project" value="InterPro"/>
</dbReference>
<dbReference type="SUPFAM" id="SSF75632">
    <property type="entry name" value="Cullin homology domain"/>
    <property type="match status" value="1"/>
</dbReference>
<dbReference type="Pfam" id="PF00888">
    <property type="entry name" value="Cullin"/>
    <property type="match status" value="1"/>
</dbReference>
<evidence type="ECO:0000256" key="2">
    <source>
        <dbReference type="PROSITE-ProRule" id="PRU00330"/>
    </source>
</evidence>
<name>G0TSE8_TRYVY</name>
<dbReference type="PANTHER" id="PTHR11932">
    <property type="entry name" value="CULLIN"/>
    <property type="match status" value="1"/>
</dbReference>
<dbReference type="Gene3D" id="1.20.1310.10">
    <property type="entry name" value="Cullin Repeats"/>
    <property type="match status" value="3"/>
</dbReference>
<feature type="domain" description="Cullin family profile" evidence="5">
    <location>
        <begin position="475"/>
        <end position="794"/>
    </location>
</feature>
<feature type="region of interest" description="Disordered" evidence="4">
    <location>
        <begin position="624"/>
        <end position="650"/>
    </location>
</feature>
<evidence type="ECO:0000259" key="5">
    <source>
        <dbReference type="PROSITE" id="PS50069"/>
    </source>
</evidence>
<dbReference type="SUPFAM" id="SSF74788">
    <property type="entry name" value="Cullin repeat-like"/>
    <property type="match status" value="1"/>
</dbReference>
<dbReference type="InterPro" id="IPR036388">
    <property type="entry name" value="WH-like_DNA-bd_sf"/>
</dbReference>
<dbReference type="InterPro" id="IPR016158">
    <property type="entry name" value="Cullin_homology"/>
</dbReference>
<dbReference type="InterPro" id="IPR045093">
    <property type="entry name" value="Cullin"/>
</dbReference>
<dbReference type="SMART" id="SM00182">
    <property type="entry name" value="CULLIN"/>
    <property type="match status" value="1"/>
</dbReference>
<dbReference type="Gene3D" id="1.10.10.10">
    <property type="entry name" value="Winged helix-like DNA-binding domain superfamily/Winged helix DNA-binding domain"/>
    <property type="match status" value="1"/>
</dbReference>
<accession>G0TSE8</accession>
<organism evidence="6">
    <name type="scientific">Trypanosoma vivax (strain Y486)</name>
    <dbReference type="NCBI Taxonomy" id="1055687"/>
    <lineage>
        <taxon>Eukaryota</taxon>
        <taxon>Discoba</taxon>
        <taxon>Euglenozoa</taxon>
        <taxon>Kinetoplastea</taxon>
        <taxon>Metakinetoplastina</taxon>
        <taxon>Trypanosomatida</taxon>
        <taxon>Trypanosomatidae</taxon>
        <taxon>Trypanosoma</taxon>
        <taxon>Duttonella</taxon>
    </lineage>
</organism>
<comment type="similarity">
    <text evidence="1 2 3">Belongs to the cullin family.</text>
</comment>
<gene>
    <name evidence="6" type="ORF">TVY486_0300680</name>
</gene>
<dbReference type="SUPFAM" id="SSF46785">
    <property type="entry name" value="Winged helix' DNA-binding domain"/>
    <property type="match status" value="1"/>
</dbReference>
<dbReference type="PROSITE" id="PS50069">
    <property type="entry name" value="CULLIN_2"/>
    <property type="match status" value="1"/>
</dbReference>
<evidence type="ECO:0000256" key="1">
    <source>
        <dbReference type="ARBA" id="ARBA00006019"/>
    </source>
</evidence>
<protein>
    <submittedName>
        <fullName evidence="6">Putative cullin 4B</fullName>
    </submittedName>
</protein>
<dbReference type="GO" id="GO:0006511">
    <property type="term" value="P:ubiquitin-dependent protein catabolic process"/>
    <property type="evidence" value="ECO:0007669"/>
    <property type="project" value="InterPro"/>
</dbReference>
<dbReference type="VEuPathDB" id="TriTrypDB:TvY486_0300680"/>
<dbReference type="InterPro" id="IPR036390">
    <property type="entry name" value="WH_DNA-bd_sf"/>
</dbReference>
<dbReference type="InterPro" id="IPR019559">
    <property type="entry name" value="Cullin_neddylation_domain"/>
</dbReference>